<dbReference type="InterPro" id="IPR008220">
    <property type="entry name" value="HAT_MetX-like"/>
</dbReference>
<reference evidence="2" key="1">
    <citation type="journal article" date="2010" name="Genome Res.">
        <title>Population genomic sequencing of Coccidioides fungi reveals recent hybridization and transposon control.</title>
        <authorList>
            <person name="Neafsey D.E."/>
            <person name="Barker B.M."/>
            <person name="Sharpton T.J."/>
            <person name="Stajich J.E."/>
            <person name="Park D.J."/>
            <person name="Whiston E."/>
            <person name="Hung C.-Y."/>
            <person name="McMahan C."/>
            <person name="White J."/>
            <person name="Sykes S."/>
            <person name="Heiman D."/>
            <person name="Young S."/>
            <person name="Zeng Q."/>
            <person name="Abouelleil A."/>
            <person name="Aftuck L."/>
            <person name="Bessette D."/>
            <person name="Brown A."/>
            <person name="FitzGerald M."/>
            <person name="Lui A."/>
            <person name="Macdonald J.P."/>
            <person name="Priest M."/>
            <person name="Orbach M.J."/>
            <person name="Galgiani J.N."/>
            <person name="Kirkland T.N."/>
            <person name="Cole G.T."/>
            <person name="Birren B.W."/>
            <person name="Henn M.R."/>
            <person name="Taylor J.W."/>
            <person name="Rounsley S.D."/>
        </authorList>
    </citation>
    <scope>NUCLEOTIDE SEQUENCE [LARGE SCALE GENOMIC DNA]</scope>
    <source>
        <strain evidence="2">H538.4</strain>
    </source>
</reference>
<dbReference type="GO" id="GO:0016747">
    <property type="term" value="F:acyltransferase activity, transferring groups other than amino-acyl groups"/>
    <property type="evidence" value="ECO:0007669"/>
    <property type="project" value="InterPro"/>
</dbReference>
<accession>A0A0J8RET6</accession>
<dbReference type="PANTHER" id="PTHR32268:SF15">
    <property type="entry name" value="HOMOSERINE ACETYLTRANSFERASE FAMILY PROTEIN (AFU_ORTHOLOGUE AFUA_1G15350)"/>
    <property type="match status" value="1"/>
</dbReference>
<evidence type="ECO:0000313" key="1">
    <source>
        <dbReference type="EMBL" id="KMU82469.1"/>
    </source>
</evidence>
<keyword evidence="1" id="KW-0808">Transferase</keyword>
<dbReference type="PANTHER" id="PTHR32268">
    <property type="entry name" value="HOMOSERINE O-ACETYLTRANSFERASE"/>
    <property type="match status" value="1"/>
</dbReference>
<name>A0A0J8RET6_COCIT</name>
<dbReference type="VEuPathDB" id="FungiDB:CIHG_00251"/>
<dbReference type="SUPFAM" id="SSF53474">
    <property type="entry name" value="alpha/beta-Hydrolases"/>
    <property type="match status" value="1"/>
</dbReference>
<dbReference type="InterPro" id="IPR029058">
    <property type="entry name" value="AB_hydrolase_fold"/>
</dbReference>
<evidence type="ECO:0000313" key="2">
    <source>
        <dbReference type="Proteomes" id="UP000054563"/>
    </source>
</evidence>
<dbReference type="AlphaFoldDB" id="A0A0J8RET6"/>
<gene>
    <name evidence="1" type="ORF">CIHG_00251</name>
</gene>
<protein>
    <submittedName>
        <fullName evidence="1">Homoserine acetyltransferase family protein</fullName>
    </submittedName>
</protein>
<sequence length="106" mass="11857">MAFDDKYETFALGDWSLQSGETIPNAHIAFKTFGHPSSPAIVFPTWYSALISHNFWLIGDDKHLNPNKYFIIIPALFGNDQSSSPSIPISDHFHAFSFIDNVRGAV</sequence>
<organism evidence="1 2">
    <name type="scientific">Coccidioides immitis H538.4</name>
    <dbReference type="NCBI Taxonomy" id="396776"/>
    <lineage>
        <taxon>Eukaryota</taxon>
        <taxon>Fungi</taxon>
        <taxon>Dikarya</taxon>
        <taxon>Ascomycota</taxon>
        <taxon>Pezizomycotina</taxon>
        <taxon>Eurotiomycetes</taxon>
        <taxon>Eurotiomycetidae</taxon>
        <taxon>Onygenales</taxon>
        <taxon>Onygenaceae</taxon>
        <taxon>Coccidioides</taxon>
    </lineage>
</organism>
<dbReference type="Gene3D" id="3.40.50.1820">
    <property type="entry name" value="alpha/beta hydrolase"/>
    <property type="match status" value="1"/>
</dbReference>
<dbReference type="EMBL" id="DS016981">
    <property type="protein sequence ID" value="KMU82469.1"/>
    <property type="molecule type" value="Genomic_DNA"/>
</dbReference>
<dbReference type="STRING" id="396776.A0A0J8RET6"/>
<dbReference type="Proteomes" id="UP000054563">
    <property type="component" value="Unassembled WGS sequence"/>
</dbReference>
<proteinExistence type="predicted"/>